<organism evidence="3 5">
    <name type="scientific">Legionella gratiana</name>
    <dbReference type="NCBI Taxonomy" id="45066"/>
    <lineage>
        <taxon>Bacteria</taxon>
        <taxon>Pseudomonadati</taxon>
        <taxon>Pseudomonadota</taxon>
        <taxon>Gammaproteobacteria</taxon>
        <taxon>Legionellales</taxon>
        <taxon>Legionellaceae</taxon>
        <taxon>Legionella</taxon>
    </lineage>
</organism>
<dbReference type="EC" id="3.1.-.-" evidence="2"/>
<name>A0A378JBY1_9GAMM</name>
<dbReference type="EMBL" id="LNYE01000029">
    <property type="protein sequence ID" value="KTD06562.1"/>
    <property type="molecule type" value="Genomic_DNA"/>
</dbReference>
<dbReference type="GO" id="GO:0016787">
    <property type="term" value="F:hydrolase activity"/>
    <property type="evidence" value="ECO:0007669"/>
    <property type="project" value="UniProtKB-KW"/>
</dbReference>
<keyword evidence="4" id="KW-1185">Reference proteome</keyword>
<evidence type="ECO:0000313" key="3">
    <source>
        <dbReference type="EMBL" id="STX45384.1"/>
    </source>
</evidence>
<dbReference type="STRING" id="45066.Lgra_3339"/>
<dbReference type="InterPro" id="IPR038257">
    <property type="entry name" value="CRISPR-assoc_Cas3_HD_sf"/>
</dbReference>
<evidence type="ECO:0000259" key="1">
    <source>
        <dbReference type="Pfam" id="PF21384"/>
    </source>
</evidence>
<dbReference type="Pfam" id="PF21384">
    <property type="entry name" value="Cas3_I-F_Cas2"/>
    <property type="match status" value="1"/>
</dbReference>
<gene>
    <name evidence="2" type="primary">cas3</name>
    <name evidence="2" type="ORF">Lgra_3339</name>
    <name evidence="3" type="ORF">NCTC12388_02113</name>
</gene>
<reference evidence="3 5" key="2">
    <citation type="submission" date="2018-06" db="EMBL/GenBank/DDBJ databases">
        <authorList>
            <consortium name="Pathogen Informatics"/>
            <person name="Doyle S."/>
        </authorList>
    </citation>
    <scope>NUCLEOTIDE SEQUENCE [LARGE SCALE GENOMIC DNA]</scope>
    <source>
        <strain evidence="3 5">NCTC12388</strain>
    </source>
</reference>
<dbReference type="EMBL" id="UGOB01000001">
    <property type="protein sequence ID" value="STX45384.1"/>
    <property type="molecule type" value="Genomic_DNA"/>
</dbReference>
<evidence type="ECO:0000313" key="4">
    <source>
        <dbReference type="Proteomes" id="UP000054691"/>
    </source>
</evidence>
<feature type="domain" description="CRISPR-associated nuclease/helicase Cas3 I-F/YPEST Cas2" evidence="1">
    <location>
        <begin position="2"/>
        <end position="43"/>
    </location>
</feature>
<protein>
    <submittedName>
        <fullName evidence="3">CRISPR-associated helicase Cas3, subtype I-F/YPEST</fullName>
    </submittedName>
    <submittedName>
        <fullName evidence="2">CRISPR-associated nuclease/helicase Cas3 subtype I-F/YPEST</fullName>
        <ecNumber evidence="2">3.1.-.-</ecNumber>
    </submittedName>
</protein>
<proteinExistence type="predicted"/>
<evidence type="ECO:0000313" key="2">
    <source>
        <dbReference type="EMBL" id="KTD06562.1"/>
    </source>
</evidence>
<dbReference type="InterPro" id="IPR048823">
    <property type="entry name" value="Cas3_I-F_Cas2"/>
</dbReference>
<keyword evidence="2" id="KW-0378">Hydrolase</keyword>
<dbReference type="Proteomes" id="UP000254476">
    <property type="component" value="Unassembled WGS sequence"/>
</dbReference>
<dbReference type="AlphaFoldDB" id="A0A378JBY1"/>
<reference evidence="2 4" key="1">
    <citation type="submission" date="2015-11" db="EMBL/GenBank/DDBJ databases">
        <title>Genomic analysis of 38 Legionella species identifies large and diverse effector repertoires.</title>
        <authorList>
            <person name="Burstein D."/>
            <person name="Amaro F."/>
            <person name="Zusman T."/>
            <person name="Lifshitz Z."/>
            <person name="Cohen O."/>
            <person name="Gilbert J.A."/>
            <person name="Pupko T."/>
            <person name="Shuman H.A."/>
            <person name="Segal G."/>
        </authorList>
    </citation>
    <scope>NUCLEOTIDE SEQUENCE [LARGE SCALE GENOMIC DNA]</scope>
    <source>
        <strain evidence="2 4">Lyon 8420412</strain>
    </source>
</reference>
<sequence>MITQEGLLAVKKLLRKTASKNTAVSCHWIRSRLSTELVWVVVDKNKFDRECRVPVNHTSNQQVHRDDTYDWRLLPVIRALVCMAALLHDWGKANARFQHVDY</sequence>
<accession>A0A378JBY1</accession>
<evidence type="ECO:0000313" key="5">
    <source>
        <dbReference type="Proteomes" id="UP000254476"/>
    </source>
</evidence>
<dbReference type="Proteomes" id="UP000054691">
    <property type="component" value="Unassembled WGS sequence"/>
</dbReference>
<dbReference type="Gene3D" id="1.10.3210.30">
    <property type="match status" value="1"/>
</dbReference>